<dbReference type="AlphaFoldDB" id="A0A9P6AUC0"/>
<dbReference type="OrthoDB" id="3235144at2759"/>
<sequence length="119" mass="13268">MGSLGDGITQQLGSSPASPSATPVPGLLSISLARPLSTTVTNIIPSFKSAPSTHLIRGLRWCKNTKTRVRHEFLLLEVERLRICNVWLRLDRRPDKDASLKKLFSSNAKLDDSVRVFKW</sequence>
<evidence type="ECO:0000313" key="2">
    <source>
        <dbReference type="EMBL" id="KAF9511829.1"/>
    </source>
</evidence>
<comment type="caution">
    <text evidence="2">The sequence shown here is derived from an EMBL/GenBank/DDBJ whole genome shotgun (WGS) entry which is preliminary data.</text>
</comment>
<name>A0A9P6AUC0_9AGAM</name>
<protein>
    <submittedName>
        <fullName evidence="2">Uncharacterized protein</fullName>
    </submittedName>
</protein>
<reference evidence="2" key="1">
    <citation type="journal article" date="2020" name="Nat. Commun.">
        <title>Large-scale genome sequencing of mycorrhizal fungi provides insights into the early evolution of symbiotic traits.</title>
        <authorList>
            <person name="Miyauchi S."/>
            <person name="Kiss E."/>
            <person name="Kuo A."/>
            <person name="Drula E."/>
            <person name="Kohler A."/>
            <person name="Sanchez-Garcia M."/>
            <person name="Morin E."/>
            <person name="Andreopoulos B."/>
            <person name="Barry K.W."/>
            <person name="Bonito G."/>
            <person name="Buee M."/>
            <person name="Carver A."/>
            <person name="Chen C."/>
            <person name="Cichocki N."/>
            <person name="Clum A."/>
            <person name="Culley D."/>
            <person name="Crous P.W."/>
            <person name="Fauchery L."/>
            <person name="Girlanda M."/>
            <person name="Hayes R.D."/>
            <person name="Keri Z."/>
            <person name="LaButti K."/>
            <person name="Lipzen A."/>
            <person name="Lombard V."/>
            <person name="Magnuson J."/>
            <person name="Maillard F."/>
            <person name="Murat C."/>
            <person name="Nolan M."/>
            <person name="Ohm R.A."/>
            <person name="Pangilinan J."/>
            <person name="Pereira M.F."/>
            <person name="Perotto S."/>
            <person name="Peter M."/>
            <person name="Pfister S."/>
            <person name="Riley R."/>
            <person name="Sitrit Y."/>
            <person name="Stielow J.B."/>
            <person name="Szollosi G."/>
            <person name="Zifcakova L."/>
            <person name="Stursova M."/>
            <person name="Spatafora J.W."/>
            <person name="Tedersoo L."/>
            <person name="Vaario L.M."/>
            <person name="Yamada A."/>
            <person name="Yan M."/>
            <person name="Wang P."/>
            <person name="Xu J."/>
            <person name="Bruns T."/>
            <person name="Baldrian P."/>
            <person name="Vilgalys R."/>
            <person name="Dunand C."/>
            <person name="Henrissat B."/>
            <person name="Grigoriev I.V."/>
            <person name="Hibbett D."/>
            <person name="Nagy L.G."/>
            <person name="Martin F.M."/>
        </authorList>
    </citation>
    <scope>NUCLEOTIDE SEQUENCE</scope>
    <source>
        <strain evidence="2">UP504</strain>
    </source>
</reference>
<evidence type="ECO:0000313" key="3">
    <source>
        <dbReference type="Proteomes" id="UP000886523"/>
    </source>
</evidence>
<dbReference type="EMBL" id="MU128995">
    <property type="protein sequence ID" value="KAF9511829.1"/>
    <property type="molecule type" value="Genomic_DNA"/>
</dbReference>
<proteinExistence type="predicted"/>
<accession>A0A9P6AUC0</accession>
<gene>
    <name evidence="2" type="ORF">BS47DRAFT_1133929</name>
</gene>
<keyword evidence="3" id="KW-1185">Reference proteome</keyword>
<feature type="compositionally biased region" description="Low complexity" evidence="1">
    <location>
        <begin position="14"/>
        <end position="23"/>
    </location>
</feature>
<organism evidence="2 3">
    <name type="scientific">Hydnum rufescens UP504</name>
    <dbReference type="NCBI Taxonomy" id="1448309"/>
    <lineage>
        <taxon>Eukaryota</taxon>
        <taxon>Fungi</taxon>
        <taxon>Dikarya</taxon>
        <taxon>Basidiomycota</taxon>
        <taxon>Agaricomycotina</taxon>
        <taxon>Agaricomycetes</taxon>
        <taxon>Cantharellales</taxon>
        <taxon>Hydnaceae</taxon>
        <taxon>Hydnum</taxon>
    </lineage>
</organism>
<feature type="region of interest" description="Disordered" evidence="1">
    <location>
        <begin position="1"/>
        <end position="23"/>
    </location>
</feature>
<evidence type="ECO:0000256" key="1">
    <source>
        <dbReference type="SAM" id="MobiDB-lite"/>
    </source>
</evidence>
<dbReference type="Proteomes" id="UP000886523">
    <property type="component" value="Unassembled WGS sequence"/>
</dbReference>